<keyword evidence="2" id="KW-1185">Reference proteome</keyword>
<gene>
    <name evidence="1" type="ORF">FB563_8465</name>
</gene>
<protein>
    <submittedName>
        <fullName evidence="1">Uncharacterized protein</fullName>
    </submittedName>
</protein>
<evidence type="ECO:0000313" key="1">
    <source>
        <dbReference type="EMBL" id="TQK79093.1"/>
    </source>
</evidence>
<organism evidence="1 2">
    <name type="scientific">Streptomyces puniciscabiei</name>
    <dbReference type="NCBI Taxonomy" id="164348"/>
    <lineage>
        <taxon>Bacteria</taxon>
        <taxon>Bacillati</taxon>
        <taxon>Actinomycetota</taxon>
        <taxon>Actinomycetes</taxon>
        <taxon>Kitasatosporales</taxon>
        <taxon>Streptomycetaceae</taxon>
        <taxon>Streptomyces</taxon>
    </lineage>
</organism>
<comment type="caution">
    <text evidence="1">The sequence shown here is derived from an EMBL/GenBank/DDBJ whole genome shotgun (WGS) entry which is preliminary data.</text>
</comment>
<accession>A0A542SWX1</accession>
<dbReference type="Proteomes" id="UP000318103">
    <property type="component" value="Unassembled WGS sequence"/>
</dbReference>
<dbReference type="AlphaFoldDB" id="A0A542SWX1"/>
<evidence type="ECO:0000313" key="2">
    <source>
        <dbReference type="Proteomes" id="UP000318103"/>
    </source>
</evidence>
<name>A0A542SWX1_9ACTN</name>
<dbReference type="RefSeq" id="WP_055705577.1">
    <property type="nucleotide sequence ID" value="NZ_JBPJFI010000002.1"/>
</dbReference>
<dbReference type="EMBL" id="VFNX01000009">
    <property type="protein sequence ID" value="TQK79093.1"/>
    <property type="molecule type" value="Genomic_DNA"/>
</dbReference>
<reference evidence="1 2" key="1">
    <citation type="submission" date="2019-06" db="EMBL/GenBank/DDBJ databases">
        <title>Sequencing the genomes of 1000 actinobacteria strains.</title>
        <authorList>
            <person name="Klenk H.-P."/>
        </authorList>
    </citation>
    <scope>NUCLEOTIDE SEQUENCE [LARGE SCALE GENOMIC DNA]</scope>
    <source>
        <strain evidence="1 2">DSM 41929</strain>
    </source>
</reference>
<sequence>MIYLPSLGDLDPVKKAANRYSELFALAELTPAADAHCVTANEIDEVVALHGHPIDLLRKWMDDSQRLQQGANEFIPQMRSWLDGKHLEVKVKLRLRTMHKKKT</sequence>
<proteinExistence type="predicted"/>